<dbReference type="SUPFAM" id="SSF82708">
    <property type="entry name" value="R3H domain"/>
    <property type="match status" value="1"/>
</dbReference>
<dbReference type="InterPro" id="IPR038008">
    <property type="entry name" value="Jag_KH"/>
</dbReference>
<protein>
    <recommendedName>
        <fullName evidence="1">R3H domain-containing protein</fullName>
    </recommendedName>
</protein>
<reference evidence="2 3" key="1">
    <citation type="journal article" date="2016" name="Nat. Commun.">
        <title>Thousands of microbial genomes shed light on interconnected biogeochemical processes in an aquifer system.</title>
        <authorList>
            <person name="Anantharaman K."/>
            <person name="Brown C.T."/>
            <person name="Hug L.A."/>
            <person name="Sharon I."/>
            <person name="Castelle C.J."/>
            <person name="Probst A.J."/>
            <person name="Thomas B.C."/>
            <person name="Singh A."/>
            <person name="Wilkins M.J."/>
            <person name="Karaoz U."/>
            <person name="Brodie E.L."/>
            <person name="Williams K.H."/>
            <person name="Hubbard S.S."/>
            <person name="Banfield J.F."/>
        </authorList>
    </citation>
    <scope>NUCLEOTIDE SEQUENCE [LARGE SCALE GENOMIC DNA]</scope>
</reference>
<dbReference type="CDD" id="cd02414">
    <property type="entry name" value="KH-II_Jag"/>
    <property type="match status" value="1"/>
</dbReference>
<dbReference type="GO" id="GO:0003723">
    <property type="term" value="F:RNA binding"/>
    <property type="evidence" value="ECO:0007669"/>
    <property type="project" value="InterPro"/>
</dbReference>
<feature type="domain" description="R3H" evidence="1">
    <location>
        <begin position="87"/>
        <end position="153"/>
    </location>
</feature>
<proteinExistence type="predicted"/>
<evidence type="ECO:0000259" key="1">
    <source>
        <dbReference type="PROSITE" id="PS51061"/>
    </source>
</evidence>
<accession>A0A1F8DGZ3</accession>
<gene>
    <name evidence="2" type="ORF">A2573_01655</name>
</gene>
<dbReference type="EMBL" id="MGIL01000020">
    <property type="protein sequence ID" value="OGM87890.1"/>
    <property type="molecule type" value="Genomic_DNA"/>
</dbReference>
<dbReference type="Pfam" id="PF01424">
    <property type="entry name" value="R3H"/>
    <property type="match status" value="1"/>
</dbReference>
<organism evidence="2 3">
    <name type="scientific">Candidatus Woesebacteria bacterium RIFOXYD1_FULL_43_18</name>
    <dbReference type="NCBI Taxonomy" id="1802551"/>
    <lineage>
        <taxon>Bacteria</taxon>
        <taxon>Candidatus Woeseibacteriota</taxon>
    </lineage>
</organism>
<dbReference type="SMART" id="SM00393">
    <property type="entry name" value="R3H"/>
    <property type="match status" value="1"/>
</dbReference>
<dbReference type="PANTHER" id="PTHR35800:SF1">
    <property type="entry name" value="RNA-BINDING PROTEIN KHPB"/>
    <property type="match status" value="1"/>
</dbReference>
<dbReference type="Gene3D" id="3.30.1370.50">
    <property type="entry name" value="R3H-like domain"/>
    <property type="match status" value="1"/>
</dbReference>
<dbReference type="InterPro" id="IPR001374">
    <property type="entry name" value="R3H_dom"/>
</dbReference>
<dbReference type="AlphaFoldDB" id="A0A1F8DGZ3"/>
<dbReference type="InterPro" id="IPR039247">
    <property type="entry name" value="KhpB"/>
</dbReference>
<dbReference type="InterPro" id="IPR036867">
    <property type="entry name" value="R3H_dom_sf"/>
</dbReference>
<comment type="caution">
    <text evidence="2">The sequence shown here is derived from an EMBL/GenBank/DDBJ whole genome shotgun (WGS) entry which is preliminary data.</text>
</comment>
<dbReference type="Proteomes" id="UP000177596">
    <property type="component" value="Unassembled WGS sequence"/>
</dbReference>
<name>A0A1F8DGZ3_9BACT</name>
<dbReference type="Gene3D" id="3.30.300.20">
    <property type="match status" value="1"/>
</dbReference>
<dbReference type="InterPro" id="IPR015946">
    <property type="entry name" value="KH_dom-like_a/b"/>
</dbReference>
<evidence type="ECO:0000313" key="3">
    <source>
        <dbReference type="Proteomes" id="UP000177596"/>
    </source>
</evidence>
<evidence type="ECO:0000313" key="2">
    <source>
        <dbReference type="EMBL" id="OGM87890.1"/>
    </source>
</evidence>
<dbReference type="PANTHER" id="PTHR35800">
    <property type="entry name" value="PROTEIN JAG"/>
    <property type="match status" value="1"/>
</dbReference>
<sequence>MQNKVKILQELVDELLSLMATKAKAEASYDKDNEAFVVNIDAGDETGLLIGKKGETLLGIQTILGFLLKQKTGEWNRLLVNVGDYREKEEGYLKDLAASTAQRAKETGEPQNLYNLKAWQRRVIHLALSEDKSVTTESEGEGEERYLVIKSKK</sequence>
<dbReference type="PROSITE" id="PS51061">
    <property type="entry name" value="R3H"/>
    <property type="match status" value="1"/>
</dbReference>